<feature type="domain" description="ShKT" evidence="1">
    <location>
        <begin position="53"/>
        <end position="86"/>
    </location>
</feature>
<evidence type="ECO:0000313" key="3">
    <source>
        <dbReference type="Proteomes" id="UP000815325"/>
    </source>
</evidence>
<accession>A0ABQ7HAC7</accession>
<evidence type="ECO:0000259" key="1">
    <source>
        <dbReference type="SMART" id="SM00254"/>
    </source>
</evidence>
<sequence length="128" mass="14155">MYSQQVPCQAHSSLMESTRQVHQLFSVVLLFCSSAQSTSRTGGFRWLHREGWDNDSSCGGWASKGECTSNPGYMLMACPVSCEQCTTPELVRHWHAFVPVGTLSSLFLELQLTQPSVASHCLVLMQNA</sequence>
<dbReference type="Pfam" id="PF01549">
    <property type="entry name" value="ShK"/>
    <property type="match status" value="1"/>
</dbReference>
<gene>
    <name evidence="2" type="ORF">DUNSADRAFT_5046</name>
</gene>
<evidence type="ECO:0000313" key="2">
    <source>
        <dbReference type="EMBL" id="KAF5843809.1"/>
    </source>
</evidence>
<comment type="caution">
    <text evidence="2">The sequence shown here is derived from an EMBL/GenBank/DDBJ whole genome shotgun (WGS) entry which is preliminary data.</text>
</comment>
<dbReference type="InterPro" id="IPR003582">
    <property type="entry name" value="ShKT_dom"/>
</dbReference>
<dbReference type="SMART" id="SM00254">
    <property type="entry name" value="ShKT"/>
    <property type="match status" value="1"/>
</dbReference>
<reference evidence="2" key="1">
    <citation type="submission" date="2017-08" db="EMBL/GenBank/DDBJ databases">
        <authorList>
            <person name="Polle J.E."/>
            <person name="Barry K."/>
            <person name="Cushman J."/>
            <person name="Schmutz J."/>
            <person name="Tran D."/>
            <person name="Hathwaick L.T."/>
            <person name="Yim W.C."/>
            <person name="Jenkins J."/>
            <person name="Mckie-Krisberg Z.M."/>
            <person name="Prochnik S."/>
            <person name="Lindquist E."/>
            <person name="Dockter R.B."/>
            <person name="Adam C."/>
            <person name="Molina H."/>
            <person name="Bunkerborg J."/>
            <person name="Jin E."/>
            <person name="Buchheim M."/>
            <person name="Magnuson J."/>
        </authorList>
    </citation>
    <scope>NUCLEOTIDE SEQUENCE</scope>
    <source>
        <strain evidence="2">CCAP 19/18</strain>
    </source>
</reference>
<dbReference type="EMBL" id="MU069437">
    <property type="protein sequence ID" value="KAF5843809.1"/>
    <property type="molecule type" value="Genomic_DNA"/>
</dbReference>
<proteinExistence type="predicted"/>
<protein>
    <recommendedName>
        <fullName evidence="1">ShKT domain-containing protein</fullName>
    </recommendedName>
</protein>
<dbReference type="Proteomes" id="UP000815325">
    <property type="component" value="Unassembled WGS sequence"/>
</dbReference>
<keyword evidence="3" id="KW-1185">Reference proteome</keyword>
<name>A0ABQ7HAC7_DUNSA</name>
<organism evidence="2 3">
    <name type="scientific">Dunaliella salina</name>
    <name type="common">Green alga</name>
    <name type="synonym">Protococcus salinus</name>
    <dbReference type="NCBI Taxonomy" id="3046"/>
    <lineage>
        <taxon>Eukaryota</taxon>
        <taxon>Viridiplantae</taxon>
        <taxon>Chlorophyta</taxon>
        <taxon>core chlorophytes</taxon>
        <taxon>Chlorophyceae</taxon>
        <taxon>CS clade</taxon>
        <taxon>Chlamydomonadales</taxon>
        <taxon>Dunaliellaceae</taxon>
        <taxon>Dunaliella</taxon>
    </lineage>
</organism>